<dbReference type="InterPro" id="IPR039782">
    <property type="entry name" value="VPS13B"/>
</dbReference>
<comment type="caution">
    <text evidence="9">The sequence shown here is derived from an EMBL/GenBank/DDBJ whole genome shotgun (WGS) entry which is preliminary data.</text>
</comment>
<keyword evidence="6 7" id="KW-0472">Membrane</keyword>
<dbReference type="InterPro" id="IPR026854">
    <property type="entry name" value="VPS13_N"/>
</dbReference>
<evidence type="ECO:0000256" key="7">
    <source>
        <dbReference type="SAM" id="Phobius"/>
    </source>
</evidence>
<evidence type="ECO:0000256" key="3">
    <source>
        <dbReference type="ARBA" id="ARBA00022448"/>
    </source>
</evidence>
<dbReference type="Gene3D" id="1.10.10.1740">
    <property type="entry name" value="Transmembrane protein 14-like"/>
    <property type="match status" value="1"/>
</dbReference>
<evidence type="ECO:0000256" key="1">
    <source>
        <dbReference type="ARBA" id="ARBA00004370"/>
    </source>
</evidence>
<evidence type="ECO:0000256" key="6">
    <source>
        <dbReference type="ARBA" id="ARBA00023136"/>
    </source>
</evidence>
<evidence type="ECO:0000259" key="8">
    <source>
        <dbReference type="Pfam" id="PF12624"/>
    </source>
</evidence>
<feature type="domain" description="Chorein N-terminal" evidence="8">
    <location>
        <begin position="6"/>
        <end position="97"/>
    </location>
</feature>
<evidence type="ECO:0000313" key="9">
    <source>
        <dbReference type="EMBL" id="CAK8691210.1"/>
    </source>
</evidence>
<comment type="similarity">
    <text evidence="2">Belongs to the TMEM14 family.</text>
</comment>
<sequence length="3584" mass="400719">MNMLRLESYLSPFLLTYLSKYIKDLESKNLQLSLWGGDAVLHNLQFNLDALDEELGGAPFSFVSCQANELRIHVPWSKLASESVVVTLDTVECVVKLHCHKPQKKKSPIQENQDVTKKQPSYVDSLITKIKNNLTIQINNLTLKYVEDDIVLSVNVQSTAYQAVDGAWTPAFIELTESSPTLRHVCELKDTTVCLDKRGASGLVESFEDPLIFRCHFVFRIHAMYPSHTSRKPLATKVNLMVERYELNISEKQLPAVLHLLELCLHIYYGTIDCSTPEEIGHQEDVKPDDSQGWVSWAWSYVPPVMSYDVDENVVKNPIFAFSIYVKTLVIQFKPSKAETAKLFHRTQNASMKALIKMSGESLSIELVSRGLDFFSCEVFLCSGSITFEGGTPAKVNGKVIPNHRGDESLLLASCVGSPVGFAANSLFDFRSPENNDAPFEYVLTREEFFSEKGRHDTYAFCSQYLYIAEDKRQETEREEVEFNGYLRNADLTNTDEWRNFHERSWKRFIVGGESCHFTLSSHTLMCVDILLAWAKDHALKPYPLAERPTIHPPEVLKDVNFVPNRSATFLLKNLHFTFQALSLQPNTYKEKTFNCVDLLSRGFSTHIKAHSEKKKAMLPALVVSLPSVRISSNQPMYADHFAAYLSCFVSPLPKLMEKCNVKYTLEVKSIDIFVWLCNVLHEDTFHPPPNVKSVARVKDIILEHHALLATSYWHKRLTMIKSQTKSLVHSLKLDAMPFQLEMFTHVLDSWLNLLKHDSIVYEVLDVSLLREKFLTRDSPSLKVALRSVVAEVTKTFATSSLCGALKSFDVHWSLSEDEIVPLVQCSHIYEKVYLKDNLTSQQNVISHANKSAERSLEWKEDSHWLSFYFQIPNENKGDGCVLVNFHQLFVILDSTILNTLSRFPEITLKQLLPFLMTPMQKNSSNSTTENTATIFTNLKSKYALQCKCSGVHLFVSLNQLSVLPLDYRSLLYTQIVRQCTLKAKEGDILCLSFPEIKAFTSGFKTVKIMPELLQKGVQVNKFTDFATLNFVLEHASIYTGLTTSDMYRILYIATPGTATCTLVLKQPASKDLKLNISMHLDIEPVSLKISKHQTEFLVKLLHKFENVGNNILENCITPTNILPVVPLSKEYMRKVPRKLSHPQEVHNPNIQDDTKSNQSALESVALPKGMWFTLWLQCTLPRFSLDVYPSSPTSTPSKLAFSIEDISLSLDSQPVYLKLMSSCTRCSLTYWEKEEKMWRKTVLSGLMLSPMFEVLPSFIQKYDAPKNKPPHAPEVSTKHGKFFDVTFTQALTSDYQRHVHEESQESIETGNSSVVTTNSDSIAKVKRNISELICSIQACDLVINPKVAIGVLQVFMPLIQSFSHVSGETTATSRPFDLPVLYFNLGGGRLFLPCTKQRFSKSHDDVLMACFSSFEVNPQPQNPLTRLVLAPSIYRRANAAGLLQCVGSSLQDKQFEINIQDISVGSANRGDIVAYLKRPAPCENPALQWNMQCEVLAMPEPAFHPFIEQLDVQSTIAPSILHWNSLNRRIPICAPSLELNVTTDIIFHFTIAQFQLLLDAANIWSLKDLEFSKVSPVSTPAKETLTIGKLPQQDSGFSVCELSVSDKTSEKPILSTNAKLMGDLLVTGQNVKILIYQFCDNDMVKPLSSIIINEPSFVAHVSKHQQKLEVQFHNASINVAEGVKEPSFTIHDHGNFPNKFFDTQHGDCNPRTGVPTSLCTMTVNHFLTKKASLTATIGRPIKVILNENAVNIFEEIITGAQNINLPSHEFDPVVTKEQGDSMQKLSFLVLNCSQVLGELQCSNIAMRCAMSSGRCELQVKDKSISCDVALNNISLRLKSSADFVPILHPITLNVGLESSTLSQGDLCLHKTTIKASAIKIMVYTDIMHSVNCVLMSIQEWMNRLSKANNKDSNNNSSNLEMVTPSSHLHLAYADDLRKGGFAYVTANNNQEPLSNQIVFSSSLPDSSMAWCYDKPHAVKQVCITPIPFNEILGDHSEIKCMLESFSESSGLYECQKIFYLSETRHVNFTLFDDETPFHKVVSSAKWRVTVHNTDVCHVSPLSLAASMEVESVFDSRIVPTITVTLVLPRVNATAVAKQGTELLCVNLSDVNTFVQYWLDTTKQYTVDTNLTVAADIVEAHNLTWLPALQPTPISFSLMQKDDLLSVDCNLNDITELRVSQCCIHSVQHLISSFTDDGSHAEENFLKLSLENQTGKTLLYGQALTDECLSLKPKSKTSYSWRCSKTDPKLHISVEGLPDWNWSDNFYPGCTCRFLCPISKLCSVIVSVDCTPKWNTLVAFTGRTKLVNYMPYDIQIEMIATDSKEASEYILSDSEVVHSFYTVTSVSYLKVGIPMAPSDLCSHIEIPDLVNMPDKSMLFEFSSSDGVILHAQICYYQESLADIIAILPLFFVRSYLPNPAVLHIETRCQKKVAVTRLQGRGNAVVLDQLSPYLTHHLTVQLNENESPFDATVPIHFSLTKTMTKSSRLSQPFPDLAKGYPYDDSDKDTEEDWAPGDGNIQARLSLHHHSLLVEVVPWCLVSNKTDLALCFISPDDNISIMQPHQVSVLHHFEGRFQIRTSDSSPSDWLTLVKNPELDHPSRTDKLNLSYVPLNGSRIVLLKTKKAILDLLLRSQFCHGIRVLSLHPRWWFVNMLKEAQNTCIKPCVSHDYKHLQSRDFVCEAPSSTPVPLLHWGLEVEKLADASSKDNGNSQAEDTDGSVLSSVDETSSSFLCVGQDVPSTSVLSMFVNRSVCIETAGLTAVVSVKDQFARKLVEFCKPPDYVLAKQKILTQHESKNMLYLMLHDIKKEKYILHNQCSTTFYIREVSDKSGEPLCVIISPNQCVKYESFMDSEAFPRCMRMYRSIKMEICEEGSTQWTEFLITAGPKPYEDELLLFDARLIAIRETFEEGSVHVWFQEDKNGHKEAAYQQTQKYCCRMNIRELKIVLLDDCTRPLLSYDVLHVSMNRISIQLSRKTNTSEWAADLTLSDLQIDNQLFANTEFPVLLTSCNSGNKCVSISAIFTKSFQLNTVEMGIEPLELQIDGGFAQALSRLLQSYLESAYIPIENKRSHDLIPHNVLSEAQALSNPLRFQSLSINPITLVLTIRASVKLQVSVHRGAVSLSKFSCKDVDTTVNELAQEMSRHYFADAVFGAGWVIGSLDLLGNPASTIRSFVQGLSDFVVLPYEGLMNGPTAFIGGFTRGFSSLLRHFSSGALRSVTNIASGISRNLDPTSYEEPNLLALPSASGDVGTLNISNPPVSQRQGYISGVTKALVGVVTKPIGGAASIVSKTGETILRKAGLEERKSVRYKNLSHASNNYHNSLTKYKNKVLTSPIIMVTPLFALNNCHMVIPNGVEFAADLVLTSTDLHIIRVDDDSLETTLQIADIDLNLSEDLTITICQDKTLPVDKSSVYAEKVADYLGVNARDKTLECVDVMDVVKCTVKVQSALEAKLFQNTFVVAKSKRNRNSRLLLIVMGIDWISTLYAATVAAGGIVGYLKAGSTPSLAAGLLFGGLAGFGAYRTSVDPTDQWLTLGISLSLGGLMGFRFYNSGKFMPAGLVALLSVAMVGRCIYTLQTAPPGKND</sequence>
<evidence type="ECO:0000256" key="5">
    <source>
        <dbReference type="ARBA" id="ARBA00022989"/>
    </source>
</evidence>
<comment type="subcellular location">
    <subcellularLocation>
        <location evidence="1">Membrane</location>
    </subcellularLocation>
</comment>
<feature type="transmembrane region" description="Helical" evidence="7">
    <location>
        <begin position="3555"/>
        <end position="3573"/>
    </location>
</feature>
<evidence type="ECO:0000313" key="10">
    <source>
        <dbReference type="Proteomes" id="UP001642483"/>
    </source>
</evidence>
<dbReference type="Proteomes" id="UP001642483">
    <property type="component" value="Unassembled WGS sequence"/>
</dbReference>
<gene>
    <name evidence="9" type="ORF">CVLEPA_LOCUS23793</name>
</gene>
<feature type="transmembrane region" description="Helical" evidence="7">
    <location>
        <begin position="3471"/>
        <end position="3498"/>
    </location>
</feature>
<dbReference type="Pfam" id="PF03647">
    <property type="entry name" value="Tmemb_14"/>
    <property type="match status" value="1"/>
</dbReference>
<name>A0ABP0GHZ1_CLALP</name>
<evidence type="ECO:0000256" key="4">
    <source>
        <dbReference type="ARBA" id="ARBA00022692"/>
    </source>
</evidence>
<feature type="transmembrane region" description="Helical" evidence="7">
    <location>
        <begin position="3504"/>
        <end position="3524"/>
    </location>
</feature>
<dbReference type="InterPro" id="IPR005349">
    <property type="entry name" value="TMEM14"/>
</dbReference>
<keyword evidence="5 7" id="KW-1133">Transmembrane helix</keyword>
<proteinExistence type="inferred from homology"/>
<dbReference type="EMBL" id="CAWYQH010000119">
    <property type="protein sequence ID" value="CAK8691210.1"/>
    <property type="molecule type" value="Genomic_DNA"/>
</dbReference>
<accession>A0ABP0GHZ1</accession>
<organism evidence="9 10">
    <name type="scientific">Clavelina lepadiformis</name>
    <name type="common">Light-bulb sea squirt</name>
    <name type="synonym">Ascidia lepadiformis</name>
    <dbReference type="NCBI Taxonomy" id="159417"/>
    <lineage>
        <taxon>Eukaryota</taxon>
        <taxon>Metazoa</taxon>
        <taxon>Chordata</taxon>
        <taxon>Tunicata</taxon>
        <taxon>Ascidiacea</taxon>
        <taxon>Aplousobranchia</taxon>
        <taxon>Clavelinidae</taxon>
        <taxon>Clavelina</taxon>
    </lineage>
</organism>
<keyword evidence="10" id="KW-1185">Reference proteome</keyword>
<protein>
    <recommendedName>
        <fullName evidence="8">Chorein N-terminal domain-containing protein</fullName>
    </recommendedName>
</protein>
<dbReference type="InterPro" id="IPR044890">
    <property type="entry name" value="TMEM14_sf"/>
</dbReference>
<reference evidence="9 10" key="1">
    <citation type="submission" date="2024-02" db="EMBL/GenBank/DDBJ databases">
        <authorList>
            <person name="Daric V."/>
            <person name="Darras S."/>
        </authorList>
    </citation>
    <scope>NUCLEOTIDE SEQUENCE [LARGE SCALE GENOMIC DNA]</scope>
</reference>
<dbReference type="PANTHER" id="PTHR12517:SF0">
    <property type="entry name" value="INTERMEMBRANE LIPID TRANSFER PROTEIN VPS13B"/>
    <property type="match status" value="1"/>
</dbReference>
<feature type="transmembrane region" description="Helical" evidence="7">
    <location>
        <begin position="3531"/>
        <end position="3549"/>
    </location>
</feature>
<keyword evidence="4 7" id="KW-0812">Transmembrane</keyword>
<evidence type="ECO:0000256" key="2">
    <source>
        <dbReference type="ARBA" id="ARBA00007590"/>
    </source>
</evidence>
<dbReference type="Pfam" id="PF12624">
    <property type="entry name" value="VPS13_N"/>
    <property type="match status" value="1"/>
</dbReference>
<dbReference type="PANTHER" id="PTHR12517">
    <property type="entry name" value="VACUOLAR PROTEIN SORTING-ASSOCIATED PROTEIN 13B"/>
    <property type="match status" value="1"/>
</dbReference>
<keyword evidence="3" id="KW-0813">Transport</keyword>